<feature type="DNA-binding region" description="H-T-H motif" evidence="4">
    <location>
        <begin position="37"/>
        <end position="56"/>
    </location>
</feature>
<dbReference type="Gene3D" id="1.10.357.10">
    <property type="entry name" value="Tetracycline Repressor, domain 2"/>
    <property type="match status" value="1"/>
</dbReference>
<reference evidence="6 7" key="1">
    <citation type="submission" date="2021-05" db="EMBL/GenBank/DDBJ databases">
        <title>Roseococcus sp. XZZS9, whole genome shotgun sequencing project.</title>
        <authorList>
            <person name="Zhao G."/>
            <person name="Shen L."/>
        </authorList>
    </citation>
    <scope>NUCLEOTIDE SEQUENCE [LARGE SCALE GENOMIC DNA]</scope>
    <source>
        <strain evidence="6 7">XZZS9</strain>
    </source>
</reference>
<dbReference type="InterPro" id="IPR036271">
    <property type="entry name" value="Tet_transcr_reg_TetR-rel_C_sf"/>
</dbReference>
<evidence type="ECO:0000256" key="4">
    <source>
        <dbReference type="PROSITE-ProRule" id="PRU00335"/>
    </source>
</evidence>
<accession>A0ABS5QCP9</accession>
<sequence>MVVKERVRPGGRSARIQASVHAAVDALLEQMDRAELTIPVIAERAGVTPSTIYRRWGNLGELLSDVAVKRLRPAAEPADTGTAKSDLLAWAEQYAEEMSSEVGRAMIRDVMASPTENNAERCCGYTYEQLQAISDRAEARGEAGLDVEAVLDLVVAPIMYRILFLAPPDVAHCRALVERALPGQGQKRGG</sequence>
<feature type="domain" description="HTH tetR-type" evidence="5">
    <location>
        <begin position="14"/>
        <end position="74"/>
    </location>
</feature>
<dbReference type="InterPro" id="IPR011075">
    <property type="entry name" value="TetR_C"/>
</dbReference>
<dbReference type="EMBL" id="JAHCDA010000002">
    <property type="protein sequence ID" value="MBS7811459.1"/>
    <property type="molecule type" value="Genomic_DNA"/>
</dbReference>
<dbReference type="RefSeq" id="WP_213670137.1">
    <property type="nucleotide sequence ID" value="NZ_JAHCDA010000002.1"/>
</dbReference>
<evidence type="ECO:0000256" key="1">
    <source>
        <dbReference type="ARBA" id="ARBA00023015"/>
    </source>
</evidence>
<evidence type="ECO:0000256" key="3">
    <source>
        <dbReference type="ARBA" id="ARBA00023163"/>
    </source>
</evidence>
<organism evidence="6 7">
    <name type="scientific">Roseococcus pinisoli</name>
    <dbReference type="NCBI Taxonomy" id="2835040"/>
    <lineage>
        <taxon>Bacteria</taxon>
        <taxon>Pseudomonadati</taxon>
        <taxon>Pseudomonadota</taxon>
        <taxon>Alphaproteobacteria</taxon>
        <taxon>Acetobacterales</taxon>
        <taxon>Roseomonadaceae</taxon>
        <taxon>Roseococcus</taxon>
    </lineage>
</organism>
<dbReference type="SUPFAM" id="SSF48498">
    <property type="entry name" value="Tetracyclin repressor-like, C-terminal domain"/>
    <property type="match status" value="1"/>
</dbReference>
<evidence type="ECO:0000256" key="2">
    <source>
        <dbReference type="ARBA" id="ARBA00023125"/>
    </source>
</evidence>
<protein>
    <submittedName>
        <fullName evidence="6">TetR/AcrR family transcriptional regulator C-terminal ligand-binding domain-containing protein</fullName>
    </submittedName>
</protein>
<dbReference type="InterPro" id="IPR050109">
    <property type="entry name" value="HTH-type_TetR-like_transc_reg"/>
</dbReference>
<comment type="caution">
    <text evidence="6">The sequence shown here is derived from an EMBL/GenBank/DDBJ whole genome shotgun (WGS) entry which is preliminary data.</text>
</comment>
<dbReference type="InterPro" id="IPR009057">
    <property type="entry name" value="Homeodomain-like_sf"/>
</dbReference>
<proteinExistence type="predicted"/>
<dbReference type="PROSITE" id="PS50977">
    <property type="entry name" value="HTH_TETR_2"/>
    <property type="match status" value="1"/>
</dbReference>
<name>A0ABS5QCP9_9PROT</name>
<evidence type="ECO:0000313" key="6">
    <source>
        <dbReference type="EMBL" id="MBS7811459.1"/>
    </source>
</evidence>
<evidence type="ECO:0000259" key="5">
    <source>
        <dbReference type="PROSITE" id="PS50977"/>
    </source>
</evidence>
<dbReference type="Gene3D" id="1.10.10.60">
    <property type="entry name" value="Homeodomain-like"/>
    <property type="match status" value="1"/>
</dbReference>
<keyword evidence="2 4" id="KW-0238">DNA-binding</keyword>
<dbReference type="PANTHER" id="PTHR30055:SF148">
    <property type="entry name" value="TETR-FAMILY TRANSCRIPTIONAL REGULATOR"/>
    <property type="match status" value="1"/>
</dbReference>
<evidence type="ECO:0000313" key="7">
    <source>
        <dbReference type="Proteomes" id="UP000766336"/>
    </source>
</evidence>
<dbReference type="Pfam" id="PF16859">
    <property type="entry name" value="TetR_C_11"/>
    <property type="match status" value="1"/>
</dbReference>
<dbReference type="SUPFAM" id="SSF46689">
    <property type="entry name" value="Homeodomain-like"/>
    <property type="match status" value="1"/>
</dbReference>
<dbReference type="Proteomes" id="UP000766336">
    <property type="component" value="Unassembled WGS sequence"/>
</dbReference>
<keyword evidence="7" id="KW-1185">Reference proteome</keyword>
<gene>
    <name evidence="6" type="ORF">KHU32_10955</name>
</gene>
<keyword evidence="1" id="KW-0805">Transcription regulation</keyword>
<dbReference type="InterPro" id="IPR001647">
    <property type="entry name" value="HTH_TetR"/>
</dbReference>
<dbReference type="Pfam" id="PF00440">
    <property type="entry name" value="TetR_N"/>
    <property type="match status" value="1"/>
</dbReference>
<dbReference type="PANTHER" id="PTHR30055">
    <property type="entry name" value="HTH-TYPE TRANSCRIPTIONAL REGULATOR RUTR"/>
    <property type="match status" value="1"/>
</dbReference>
<keyword evidence="3" id="KW-0804">Transcription</keyword>